<gene>
    <name evidence="1" type="ORF">KEG57_48070</name>
    <name evidence="2" type="ORF">KEG57_54170</name>
</gene>
<reference evidence="1 3" key="1">
    <citation type="submission" date="2021-04" db="EMBL/GenBank/DDBJ databases">
        <title>Genome analysis of Polyangium sp.</title>
        <authorList>
            <person name="Li Y."/>
            <person name="Wang J."/>
        </authorList>
    </citation>
    <scope>NUCLEOTIDE SEQUENCE [LARGE SCALE GENOMIC DNA]</scope>
    <source>
        <strain evidence="1 3">SDU14</strain>
    </source>
</reference>
<sequence length="226" mass="24093">MTTTSSPLSKKLQIKPDTRVLLLGAPDGRADLLEPLPEGASVSTAARGSFDVVVLFVEKAKELEKGGLKAISAVRQGGVLWIAYPKKSSKVETDLTRDVGWNVIEEAGWGGVAQVAIDETWSALRFKPEATVARKENSAAAPGAMKKRAGAAKKTANVPAPADLAAALAKSSTASMTWDALAPSHRKEYVGWIEEAKKPETRARRISSAVEMLAAGIRDRNAKYAR</sequence>
<dbReference type="EMBL" id="JAGTJJ010000070">
    <property type="protein sequence ID" value="MDC3988320.1"/>
    <property type="molecule type" value="Genomic_DNA"/>
</dbReference>
<proteinExistence type="predicted"/>
<comment type="caution">
    <text evidence="1">The sequence shown here is derived from an EMBL/GenBank/DDBJ whole genome shotgun (WGS) entry which is preliminary data.</text>
</comment>
<organism evidence="1 3">
    <name type="scientific">Polyangium jinanense</name>
    <dbReference type="NCBI Taxonomy" id="2829994"/>
    <lineage>
        <taxon>Bacteria</taxon>
        <taxon>Pseudomonadati</taxon>
        <taxon>Myxococcota</taxon>
        <taxon>Polyangia</taxon>
        <taxon>Polyangiales</taxon>
        <taxon>Polyangiaceae</taxon>
        <taxon>Polyangium</taxon>
    </lineage>
</organism>
<evidence type="ECO:0000313" key="2">
    <source>
        <dbReference type="EMBL" id="MDC3989517.1"/>
    </source>
</evidence>
<dbReference type="AlphaFoldDB" id="A0A9X3XF58"/>
<evidence type="ECO:0000313" key="1">
    <source>
        <dbReference type="EMBL" id="MDC3988320.1"/>
    </source>
</evidence>
<dbReference type="Pfam" id="PF13376">
    <property type="entry name" value="OmdA"/>
    <property type="match status" value="1"/>
</dbReference>
<evidence type="ECO:0000313" key="3">
    <source>
        <dbReference type="Proteomes" id="UP001151081"/>
    </source>
</evidence>
<dbReference type="RefSeq" id="WP_272427809.1">
    <property type="nucleotide sequence ID" value="NZ_JAGTJJ010000070.1"/>
</dbReference>
<accession>A0A9X3XF58</accession>
<protein>
    <submittedName>
        <fullName evidence="1">YdeI/OmpD-associated family protein</fullName>
    </submittedName>
</protein>
<name>A0A9X3XF58_9BACT</name>
<keyword evidence="3" id="KW-1185">Reference proteome</keyword>
<dbReference type="Proteomes" id="UP001151081">
    <property type="component" value="Unassembled WGS sequence"/>
</dbReference>
<dbReference type="EMBL" id="JAGTJJ010000119">
    <property type="protein sequence ID" value="MDC3989517.1"/>
    <property type="molecule type" value="Genomic_DNA"/>
</dbReference>